<evidence type="ECO:0000256" key="9">
    <source>
        <dbReference type="HAMAP-Rule" id="MF_00061"/>
    </source>
</evidence>
<dbReference type="NCBIfam" id="TIGR00154">
    <property type="entry name" value="ispE"/>
    <property type="match status" value="1"/>
</dbReference>
<evidence type="ECO:0000256" key="7">
    <source>
        <dbReference type="ARBA" id="ARBA00022840"/>
    </source>
</evidence>
<dbReference type="Gene3D" id="3.30.70.890">
    <property type="entry name" value="GHMP kinase, C-terminal domain"/>
    <property type="match status" value="1"/>
</dbReference>
<dbReference type="Pfam" id="PF08544">
    <property type="entry name" value="GHMP_kinases_C"/>
    <property type="match status" value="1"/>
</dbReference>
<comment type="pathway">
    <text evidence="9">Isoprenoid biosynthesis; isopentenyl diphosphate biosynthesis via DXP pathway; isopentenyl diphosphate from 1-deoxy-D-xylulose 5-phosphate: step 3/6.</text>
</comment>
<keyword evidence="13" id="KW-1185">Reference proteome</keyword>
<dbReference type="Gene3D" id="3.30.230.10">
    <property type="match status" value="1"/>
</dbReference>
<name>A0ABT1Y6N7_9FIRM</name>
<evidence type="ECO:0000259" key="11">
    <source>
        <dbReference type="Pfam" id="PF08544"/>
    </source>
</evidence>
<dbReference type="InterPro" id="IPR036554">
    <property type="entry name" value="GHMP_kinase_C_sf"/>
</dbReference>
<accession>A0ABT1Y6N7</accession>
<organism evidence="12 13">
    <name type="scientific">Dehalobacterium formicoaceticum</name>
    <dbReference type="NCBI Taxonomy" id="51515"/>
    <lineage>
        <taxon>Bacteria</taxon>
        <taxon>Bacillati</taxon>
        <taxon>Bacillota</taxon>
        <taxon>Clostridia</taxon>
        <taxon>Eubacteriales</taxon>
        <taxon>Peptococcaceae</taxon>
        <taxon>Dehalobacterium</taxon>
    </lineage>
</organism>
<dbReference type="Proteomes" id="UP001524944">
    <property type="component" value="Unassembled WGS sequence"/>
</dbReference>
<feature type="domain" description="GHMP kinase N-terminal" evidence="10">
    <location>
        <begin position="66"/>
        <end position="144"/>
    </location>
</feature>
<evidence type="ECO:0000256" key="3">
    <source>
        <dbReference type="ARBA" id="ARBA00017473"/>
    </source>
</evidence>
<feature type="active site" evidence="9">
    <location>
        <position position="11"/>
    </location>
</feature>
<keyword evidence="6 9" id="KW-0418">Kinase</keyword>
<comment type="catalytic activity">
    <reaction evidence="9">
        <text>4-CDP-2-C-methyl-D-erythritol + ATP = 4-CDP-2-C-methyl-D-erythritol 2-phosphate + ADP + H(+)</text>
        <dbReference type="Rhea" id="RHEA:18437"/>
        <dbReference type="ChEBI" id="CHEBI:15378"/>
        <dbReference type="ChEBI" id="CHEBI:30616"/>
        <dbReference type="ChEBI" id="CHEBI:57823"/>
        <dbReference type="ChEBI" id="CHEBI:57919"/>
        <dbReference type="ChEBI" id="CHEBI:456216"/>
        <dbReference type="EC" id="2.7.1.148"/>
    </reaction>
</comment>
<reference evidence="12 13" key="1">
    <citation type="submission" date="2022-08" db="EMBL/GenBank/DDBJ databases">
        <title>Proteogenomics of the novel Dehalobacterium formicoaceticum strain EZ94 highlights a key role of methyltransferases during anaerobic dichloromethane degradation.</title>
        <authorList>
            <person name="Wasmund K."/>
        </authorList>
    </citation>
    <scope>NUCLEOTIDE SEQUENCE [LARGE SCALE GENOMIC DNA]</scope>
    <source>
        <strain evidence="12 13">EZ94</strain>
    </source>
</reference>
<gene>
    <name evidence="9 12" type="primary">ispE</name>
    <name evidence="12" type="ORF">NVS47_07450</name>
</gene>
<evidence type="ECO:0000313" key="12">
    <source>
        <dbReference type="EMBL" id="MCR6545351.1"/>
    </source>
</evidence>
<comment type="caution">
    <text evidence="12">The sequence shown here is derived from an EMBL/GenBank/DDBJ whole genome shotgun (WGS) entry which is preliminary data.</text>
</comment>
<dbReference type="SUPFAM" id="SSF55060">
    <property type="entry name" value="GHMP Kinase, C-terminal domain"/>
    <property type="match status" value="1"/>
</dbReference>
<dbReference type="NCBIfam" id="NF011202">
    <property type="entry name" value="PRK14608.1"/>
    <property type="match status" value="1"/>
</dbReference>
<evidence type="ECO:0000313" key="13">
    <source>
        <dbReference type="Proteomes" id="UP001524944"/>
    </source>
</evidence>
<dbReference type="InterPro" id="IPR020568">
    <property type="entry name" value="Ribosomal_Su5_D2-typ_SF"/>
</dbReference>
<evidence type="ECO:0000256" key="2">
    <source>
        <dbReference type="ARBA" id="ARBA00012052"/>
    </source>
</evidence>
<dbReference type="GO" id="GO:0050515">
    <property type="term" value="F:4-(cytidine 5'-diphospho)-2-C-methyl-D-erythritol kinase activity"/>
    <property type="evidence" value="ECO:0007669"/>
    <property type="project" value="UniProtKB-EC"/>
</dbReference>
<keyword evidence="9" id="KW-0414">Isoprene biosynthesis</keyword>
<keyword evidence="7 9" id="KW-0067">ATP-binding</keyword>
<dbReference type="InterPro" id="IPR013750">
    <property type="entry name" value="GHMP_kinase_C_dom"/>
</dbReference>
<feature type="binding site" evidence="9">
    <location>
        <begin position="94"/>
        <end position="104"/>
    </location>
    <ligand>
        <name>ATP</name>
        <dbReference type="ChEBI" id="CHEBI:30616"/>
    </ligand>
</feature>
<comment type="similarity">
    <text evidence="1 9">Belongs to the GHMP kinase family. IspE subfamily.</text>
</comment>
<feature type="active site" evidence="9">
    <location>
        <position position="136"/>
    </location>
</feature>
<feature type="domain" description="GHMP kinase C-terminal" evidence="11">
    <location>
        <begin position="199"/>
        <end position="274"/>
    </location>
</feature>
<comment type="function">
    <text evidence="9">Catalyzes the phosphorylation of the position 2 hydroxy group of 4-diphosphocytidyl-2C-methyl-D-erythritol.</text>
</comment>
<protein>
    <recommendedName>
        <fullName evidence="3 9">4-diphosphocytidyl-2-C-methyl-D-erythritol kinase</fullName>
        <shortName evidence="9">CMK</shortName>
        <ecNumber evidence="2 9">2.7.1.148</ecNumber>
    </recommendedName>
    <alternativeName>
        <fullName evidence="8 9">4-(cytidine-5'-diphospho)-2-C-methyl-D-erythritol kinase</fullName>
    </alternativeName>
</protein>
<evidence type="ECO:0000256" key="5">
    <source>
        <dbReference type="ARBA" id="ARBA00022741"/>
    </source>
</evidence>
<dbReference type="HAMAP" id="MF_00061">
    <property type="entry name" value="IspE"/>
    <property type="match status" value="1"/>
</dbReference>
<dbReference type="EMBL" id="JANPWE010000003">
    <property type="protein sequence ID" value="MCR6545351.1"/>
    <property type="molecule type" value="Genomic_DNA"/>
</dbReference>
<evidence type="ECO:0000256" key="8">
    <source>
        <dbReference type="ARBA" id="ARBA00032554"/>
    </source>
</evidence>
<dbReference type="PRINTS" id="PR00958">
    <property type="entry name" value="HOMSERKINASE"/>
</dbReference>
<sequence>MESVELLAPAKINLSLDVIGQRENGYHDVRMVMQSISLADQVRVTKKNQGITITSNVANIPLNENNIAVKAWKTMAHNFHLSGGIQIHLEKRIPVEAGLAGGSSNAAAVLKAVNLLYDLRLPASNLAEIGQSLGADVAYCIEGGIALAEGIGEILTPLPTLPEAWMVLVNPGFGVSTKEVYQALNYQEVSHHPDTECLVQAIKKGDWRTVADQMVNVLEEVTVEKYPQVGEIKKALSDAGLFSLMSGSGPTVFGIAETKEKAIEAGKKMQDQWKTVLVAHTV</sequence>
<keyword evidence="4 9" id="KW-0808">Transferase</keyword>
<dbReference type="InterPro" id="IPR014721">
    <property type="entry name" value="Ribsml_uS5_D2-typ_fold_subgr"/>
</dbReference>
<evidence type="ECO:0000256" key="6">
    <source>
        <dbReference type="ARBA" id="ARBA00022777"/>
    </source>
</evidence>
<dbReference type="SUPFAM" id="SSF54211">
    <property type="entry name" value="Ribosomal protein S5 domain 2-like"/>
    <property type="match status" value="1"/>
</dbReference>
<dbReference type="PANTHER" id="PTHR43527:SF2">
    <property type="entry name" value="4-DIPHOSPHOCYTIDYL-2-C-METHYL-D-ERYTHRITOL KINASE, CHLOROPLASTIC"/>
    <property type="match status" value="1"/>
</dbReference>
<dbReference type="RefSeq" id="WP_257913021.1">
    <property type="nucleotide sequence ID" value="NZ_JANPWE010000003.1"/>
</dbReference>
<dbReference type="EC" id="2.7.1.148" evidence="2 9"/>
<evidence type="ECO:0000256" key="4">
    <source>
        <dbReference type="ARBA" id="ARBA00022679"/>
    </source>
</evidence>
<evidence type="ECO:0000259" key="10">
    <source>
        <dbReference type="Pfam" id="PF00288"/>
    </source>
</evidence>
<dbReference type="Pfam" id="PF00288">
    <property type="entry name" value="GHMP_kinases_N"/>
    <property type="match status" value="1"/>
</dbReference>
<proteinExistence type="inferred from homology"/>
<keyword evidence="5 9" id="KW-0547">Nucleotide-binding</keyword>
<evidence type="ECO:0000256" key="1">
    <source>
        <dbReference type="ARBA" id="ARBA00009684"/>
    </source>
</evidence>
<dbReference type="InterPro" id="IPR006204">
    <property type="entry name" value="GHMP_kinase_N_dom"/>
</dbReference>
<dbReference type="PIRSF" id="PIRSF010376">
    <property type="entry name" value="IspE"/>
    <property type="match status" value="1"/>
</dbReference>
<dbReference type="PANTHER" id="PTHR43527">
    <property type="entry name" value="4-DIPHOSPHOCYTIDYL-2-C-METHYL-D-ERYTHRITOL KINASE, CHLOROPLASTIC"/>
    <property type="match status" value="1"/>
</dbReference>
<dbReference type="InterPro" id="IPR004424">
    <property type="entry name" value="IspE"/>
</dbReference>